<evidence type="ECO:0000313" key="2">
    <source>
        <dbReference type="Proteomes" id="UP000249363"/>
    </source>
</evidence>
<dbReference type="AlphaFoldDB" id="A0A364L7Y9"/>
<dbReference type="EMBL" id="MIKG01000017">
    <property type="protein sequence ID" value="RAO71925.1"/>
    <property type="molecule type" value="Genomic_DNA"/>
</dbReference>
<dbReference type="Proteomes" id="UP000249363">
    <property type="component" value="Unassembled WGS sequence"/>
</dbReference>
<comment type="caution">
    <text evidence="1">The sequence shown here is derived from an EMBL/GenBank/DDBJ whole genome shotgun (WGS) entry which is preliminary data.</text>
</comment>
<dbReference type="RefSeq" id="XP_040736440.1">
    <property type="nucleotide sequence ID" value="XM_040880687.1"/>
</dbReference>
<organism evidence="1 2">
    <name type="scientific">Talaromyces amestolkiae</name>
    <dbReference type="NCBI Taxonomy" id="1196081"/>
    <lineage>
        <taxon>Eukaryota</taxon>
        <taxon>Fungi</taxon>
        <taxon>Dikarya</taxon>
        <taxon>Ascomycota</taxon>
        <taxon>Pezizomycotina</taxon>
        <taxon>Eurotiomycetes</taxon>
        <taxon>Eurotiomycetidae</taxon>
        <taxon>Eurotiales</taxon>
        <taxon>Trichocomaceae</taxon>
        <taxon>Talaromyces</taxon>
        <taxon>Talaromyces sect. Talaromyces</taxon>
    </lineage>
</organism>
<protein>
    <recommendedName>
        <fullName evidence="3">ABM domain-containing protein</fullName>
    </recommendedName>
</protein>
<evidence type="ECO:0000313" key="1">
    <source>
        <dbReference type="EMBL" id="RAO71925.1"/>
    </source>
</evidence>
<dbReference type="STRING" id="1196081.A0A364L7Y9"/>
<reference evidence="1 2" key="1">
    <citation type="journal article" date="2017" name="Biotechnol. Biofuels">
        <title>Differential beta-glucosidase expression as a function of carbon source availability in Talaromyces amestolkiae: a genomic and proteomic approach.</title>
        <authorList>
            <person name="de Eugenio L.I."/>
            <person name="Mendez-Liter J.A."/>
            <person name="Nieto-Dominguez M."/>
            <person name="Alonso L."/>
            <person name="Gil-Munoz J."/>
            <person name="Barriuso J."/>
            <person name="Prieto A."/>
            <person name="Martinez M.J."/>
        </authorList>
    </citation>
    <scope>NUCLEOTIDE SEQUENCE [LARGE SCALE GENOMIC DNA]</scope>
    <source>
        <strain evidence="1 2">CIB</strain>
    </source>
</reference>
<sequence length="239" mass="27010">MAAPPRSPTFTEFIVFRLKPSVKPEEGESNREGEQLLDLFRETMLQSGHLGSAWGRTLEDENIVVWVIEWADSSNSTPLSRLEPFIDYTKSDDPTTLLTFYSTLSPSISDSDTLTTNPVTELVTFAAPSDISPDQHKQFNNDQAAFREALLTKVTPESARPITWARGQVERPTVFEHQDSPSGKALVYLNAVGWKSREHHMQARDTKVFAETIEPVRKHILTPVRGLEMKHVKFQKIGF</sequence>
<gene>
    <name evidence="1" type="ORF">BHQ10_007937</name>
</gene>
<dbReference type="OrthoDB" id="3830579at2759"/>
<proteinExistence type="predicted"/>
<evidence type="ECO:0008006" key="3">
    <source>
        <dbReference type="Google" id="ProtNLM"/>
    </source>
</evidence>
<name>A0A364L7Y9_TALAM</name>
<accession>A0A364L7Y9</accession>
<dbReference type="GeneID" id="63797152"/>
<keyword evidence="2" id="KW-1185">Reference proteome</keyword>